<dbReference type="GO" id="GO:0030141">
    <property type="term" value="C:secretory granule"/>
    <property type="evidence" value="ECO:0007669"/>
    <property type="project" value="InterPro"/>
</dbReference>
<dbReference type="InterPro" id="IPR038112">
    <property type="entry name" value="Receptor_IA-2_ectodomain_sf"/>
</dbReference>
<comment type="caution">
    <text evidence="13">The sequence shown here is derived from an EMBL/GenBank/DDBJ whole genome shotgun (WGS) entry which is preliminary data.</text>
</comment>
<evidence type="ECO:0000256" key="6">
    <source>
        <dbReference type="ARBA" id="ARBA00023136"/>
    </source>
</evidence>
<dbReference type="GO" id="GO:0030659">
    <property type="term" value="C:cytoplasmic vesicle membrane"/>
    <property type="evidence" value="ECO:0007669"/>
    <property type="project" value="UniProtKB-SubCell"/>
</dbReference>
<dbReference type="SMART" id="SM01305">
    <property type="entry name" value="RESP18"/>
    <property type="match status" value="1"/>
</dbReference>
<feature type="compositionally biased region" description="Basic and acidic residues" evidence="10">
    <location>
        <begin position="367"/>
        <end position="379"/>
    </location>
</feature>
<keyword evidence="7" id="KW-0675">Receptor</keyword>
<feature type="transmembrane region" description="Helical" evidence="11">
    <location>
        <begin position="656"/>
        <end position="680"/>
    </location>
</feature>
<evidence type="ECO:0000256" key="3">
    <source>
        <dbReference type="ARBA" id="ARBA00022692"/>
    </source>
</evidence>
<proteinExistence type="predicted"/>
<dbReference type="InterPro" id="IPR000242">
    <property type="entry name" value="PTP_cat"/>
</dbReference>
<evidence type="ECO:0000256" key="8">
    <source>
        <dbReference type="ARBA" id="ARBA00023180"/>
    </source>
</evidence>
<reference evidence="13 14" key="1">
    <citation type="submission" date="2021-06" db="EMBL/GenBank/DDBJ databases">
        <authorList>
            <person name="Palmer J.M."/>
        </authorList>
    </citation>
    <scope>NUCLEOTIDE SEQUENCE [LARGE SCALE GENOMIC DNA]</scope>
    <source>
        <strain evidence="13 14">MEX-2019</strain>
        <tissue evidence="13">Muscle</tissue>
    </source>
</reference>
<dbReference type="GO" id="GO:0030133">
    <property type="term" value="C:transport vesicle"/>
    <property type="evidence" value="ECO:0007669"/>
    <property type="project" value="UniProtKB-SubCell"/>
</dbReference>
<protein>
    <recommendedName>
        <fullName evidence="12">Tyrosine-protein phosphatase domain-containing protein</fullName>
    </recommendedName>
</protein>
<organism evidence="13 14">
    <name type="scientific">Crenichthys baileyi</name>
    <name type="common">White River springfish</name>
    <dbReference type="NCBI Taxonomy" id="28760"/>
    <lineage>
        <taxon>Eukaryota</taxon>
        <taxon>Metazoa</taxon>
        <taxon>Chordata</taxon>
        <taxon>Craniata</taxon>
        <taxon>Vertebrata</taxon>
        <taxon>Euteleostomi</taxon>
        <taxon>Actinopterygii</taxon>
        <taxon>Neopterygii</taxon>
        <taxon>Teleostei</taxon>
        <taxon>Neoteleostei</taxon>
        <taxon>Acanthomorphata</taxon>
        <taxon>Ovalentaria</taxon>
        <taxon>Atherinomorphae</taxon>
        <taxon>Cyprinodontiformes</taxon>
        <taxon>Goodeidae</taxon>
        <taxon>Crenichthys</taxon>
    </lineage>
</organism>
<dbReference type="SUPFAM" id="SSF52799">
    <property type="entry name" value="(Phosphotyrosine protein) phosphatases II"/>
    <property type="match status" value="1"/>
</dbReference>
<dbReference type="GO" id="GO:0045202">
    <property type="term" value="C:synapse"/>
    <property type="evidence" value="ECO:0007669"/>
    <property type="project" value="TreeGrafter"/>
</dbReference>
<keyword evidence="8" id="KW-0325">Glycoprotein</keyword>
<dbReference type="AlphaFoldDB" id="A0AAV9SAI0"/>
<evidence type="ECO:0000256" key="9">
    <source>
        <dbReference type="ARBA" id="ARBA00023329"/>
    </source>
</evidence>
<name>A0AAV9SAI0_9TELE</name>
<dbReference type="GO" id="GO:0004725">
    <property type="term" value="F:protein tyrosine phosphatase activity"/>
    <property type="evidence" value="ECO:0007669"/>
    <property type="project" value="InterPro"/>
</dbReference>
<evidence type="ECO:0000256" key="11">
    <source>
        <dbReference type="SAM" id="Phobius"/>
    </source>
</evidence>
<evidence type="ECO:0000256" key="2">
    <source>
        <dbReference type="ARBA" id="ARBA00004398"/>
    </source>
</evidence>
<evidence type="ECO:0000256" key="4">
    <source>
        <dbReference type="ARBA" id="ARBA00022729"/>
    </source>
</evidence>
<feature type="non-terminal residue" evidence="13">
    <location>
        <position position="969"/>
    </location>
</feature>
<sequence>MTDLPPQHVIQLCRGLHPSVSSSRGGAALNGERSEADPAETDGLLNPPENKKYRREMDPLPSSFLLLLIIASLSCFAAAADRRFGCLFENELCLSYEICVNDGMFGRCHSVPVREVYTYDVSPSVVQRFRILLEKLSNRGLTWEDDTTQQVLSKELSKLRRIPYGSQQQGPIYRSNSRPAAAAMDAVDQKVKPVEVVLNRNLQTYLQRLGLLPKTSPTSSLRKPGNPLQKQGPLSNQLLASQADGDLLLAALKQYVLGHLSLHSGGIKQEAPSPWLRPFYDNGIENPGVKKETSPSRLVKTGSSPVASVKGPLTTVDERFIEKVLKNVGRQHVDVDNLTPQDLNQLSSLIADALQVVDQDQGLNRGLSRDRGPGLRDLEGEQSDSSLEASRAEKDETMLQNVPTLNPNPQENTPLALAAIQEPHTDALEVNVNDPAESGSLFNKLLAYLDKTSLADPSSVRSRYDISAEAPMGRQVGLENVQSRTSEAGVAVQKKDTTQSVEEVAEVAGWIKEVVPPPASLVYEEPHKKTMHAPELQLDVKADRKRPNDDVFGYVITDTDRLQTDEGLHLMEILAHRANIQMTDFAELLVVGPAVTFKVSRNSQNVSTADVANVAVKQKADVEKEAKVTILEAGVADGTKIKQIPTKYSQGESTKFLILTIVSILCIIGVLLASTVVYCLRHRSHHKLKEKLTNLGTDSGGDTTATYQELCRQRMSVKPPVERPEPISSRINSVSSQFSDGGPAISPSGRGSISSWSEEPAHSNMDISTGHMILSYMEDHLKNKDRLLKEWEALCAYQAEPNATTTGLKNGNSKKNRSTAVVAYDHSRITLKVENSQGSSDYINASPIMDHDPRNPAYIATQGPLPSTVADFWQMVWENGCVVIVMLTPLVENGVKQCYHYWPDEGSNLYHIYEVNLVSEHIWCDDFLVRSFYLKNMQTNETRTVTQFHFLTWLNQNVPETSRTLLDFR</sequence>
<feature type="compositionally biased region" description="Low complexity" evidence="10">
    <location>
        <begin position="741"/>
        <end position="757"/>
    </location>
</feature>
<dbReference type="FunFam" id="3.90.190.10:FF:000017">
    <property type="entry name" value="receptor-type tyrosine-protein phosphatase-like N isoform X2"/>
    <property type="match status" value="1"/>
</dbReference>
<feature type="region of interest" description="Disordered" evidence="10">
    <location>
        <begin position="287"/>
        <end position="306"/>
    </location>
</feature>
<feature type="transmembrane region" description="Helical" evidence="11">
    <location>
        <begin position="60"/>
        <end position="80"/>
    </location>
</feature>
<dbReference type="Gene3D" id="3.30.70.2470">
    <property type="entry name" value="Protein-tyrosine phosphatase receptor IA-2 ectodomain"/>
    <property type="match status" value="1"/>
</dbReference>
<evidence type="ECO:0000313" key="14">
    <source>
        <dbReference type="Proteomes" id="UP001311232"/>
    </source>
</evidence>
<dbReference type="GO" id="GO:0051046">
    <property type="term" value="P:regulation of secretion"/>
    <property type="evidence" value="ECO:0007669"/>
    <property type="project" value="TreeGrafter"/>
</dbReference>
<keyword evidence="4" id="KW-0732">Signal</keyword>
<dbReference type="PANTHER" id="PTHR46106:SF5">
    <property type="entry name" value="RECEPTOR-TYPE TYROSINE-PROTEIN PHOSPHATASE N2"/>
    <property type="match status" value="1"/>
</dbReference>
<keyword evidence="3 11" id="KW-0812">Transmembrane</keyword>
<feature type="region of interest" description="Disordered" evidence="10">
    <location>
        <begin position="20"/>
        <end position="51"/>
    </location>
</feature>
<evidence type="ECO:0000313" key="13">
    <source>
        <dbReference type="EMBL" id="KAK5618316.1"/>
    </source>
</evidence>
<feature type="region of interest" description="Disordered" evidence="10">
    <location>
        <begin position="716"/>
        <end position="761"/>
    </location>
</feature>
<dbReference type="Proteomes" id="UP001311232">
    <property type="component" value="Unassembled WGS sequence"/>
</dbReference>
<dbReference type="InterPro" id="IPR029403">
    <property type="entry name" value="RESP18_dom"/>
</dbReference>
<dbReference type="InterPro" id="IPR029021">
    <property type="entry name" value="Prot-tyrosine_phosphatase-like"/>
</dbReference>
<dbReference type="Gene3D" id="3.90.190.10">
    <property type="entry name" value="Protein tyrosine phosphatase superfamily"/>
    <property type="match status" value="1"/>
</dbReference>
<evidence type="ECO:0000256" key="7">
    <source>
        <dbReference type="ARBA" id="ARBA00023170"/>
    </source>
</evidence>
<dbReference type="Pfam" id="PF00102">
    <property type="entry name" value="Y_phosphatase"/>
    <property type="match status" value="1"/>
</dbReference>
<evidence type="ECO:0000259" key="12">
    <source>
        <dbReference type="PROSITE" id="PS50055"/>
    </source>
</evidence>
<evidence type="ECO:0000256" key="1">
    <source>
        <dbReference type="ARBA" id="ARBA00004358"/>
    </source>
</evidence>
<comment type="subcellular location">
    <subcellularLocation>
        <location evidence="1">Cytoplasmic vesicle membrane</location>
        <topology evidence="1">Single-pass type I membrane protein</topology>
    </subcellularLocation>
    <subcellularLocation>
        <location evidence="2">Cytoplasmic vesicle</location>
        <location evidence="2">Secretory vesicle</location>
    </subcellularLocation>
</comment>
<dbReference type="PRINTS" id="PR00700">
    <property type="entry name" value="PRTYPHPHTASE"/>
</dbReference>
<dbReference type="EMBL" id="JAHHUM010000627">
    <property type="protein sequence ID" value="KAK5618316.1"/>
    <property type="molecule type" value="Genomic_DNA"/>
</dbReference>
<dbReference type="SMART" id="SM00194">
    <property type="entry name" value="PTPc"/>
    <property type="match status" value="1"/>
</dbReference>
<feature type="region of interest" description="Disordered" evidence="10">
    <location>
        <begin position="213"/>
        <end position="232"/>
    </location>
</feature>
<accession>A0AAV9SAI0</accession>
<dbReference type="InterPro" id="IPR033522">
    <property type="entry name" value="IA-2/IA-2_beta"/>
</dbReference>
<feature type="region of interest" description="Disordered" evidence="10">
    <location>
        <begin position="363"/>
        <end position="394"/>
    </location>
</feature>
<dbReference type="GO" id="GO:0035773">
    <property type="term" value="P:insulin secretion involved in cellular response to glucose stimulus"/>
    <property type="evidence" value="ECO:0007669"/>
    <property type="project" value="TreeGrafter"/>
</dbReference>
<gene>
    <name evidence="13" type="ORF">CRENBAI_019579</name>
</gene>
<keyword evidence="14" id="KW-1185">Reference proteome</keyword>
<keyword evidence="6 11" id="KW-0472">Membrane</keyword>
<feature type="compositionally biased region" description="Polar residues" evidence="10">
    <location>
        <begin position="729"/>
        <end position="739"/>
    </location>
</feature>
<evidence type="ECO:0000256" key="10">
    <source>
        <dbReference type="SAM" id="MobiDB-lite"/>
    </source>
</evidence>
<dbReference type="Pfam" id="PF14948">
    <property type="entry name" value="RESP18"/>
    <property type="match status" value="1"/>
</dbReference>
<feature type="domain" description="Tyrosine-protein phosphatase" evidence="12">
    <location>
        <begin position="787"/>
        <end position="969"/>
    </location>
</feature>
<keyword evidence="5 11" id="KW-1133">Transmembrane helix</keyword>
<keyword evidence="9" id="KW-0968">Cytoplasmic vesicle</keyword>
<dbReference type="PANTHER" id="PTHR46106">
    <property type="entry name" value="IA-2 PROTEIN TYROSINE PHOSPHATASE, ISOFORM C"/>
    <property type="match status" value="1"/>
</dbReference>
<evidence type="ECO:0000256" key="5">
    <source>
        <dbReference type="ARBA" id="ARBA00022989"/>
    </source>
</evidence>
<dbReference type="InterPro" id="IPR021613">
    <property type="entry name" value="Receptor_IA-2_dom"/>
</dbReference>
<dbReference type="Pfam" id="PF11548">
    <property type="entry name" value="Receptor_IA-2"/>
    <property type="match status" value="1"/>
</dbReference>
<dbReference type="PROSITE" id="PS50055">
    <property type="entry name" value="TYR_PHOSPHATASE_PTP"/>
    <property type="match status" value="1"/>
</dbReference>